<dbReference type="Gene3D" id="1.10.3470.10">
    <property type="entry name" value="ABC transporter involved in vitamin B12 uptake, BtuC"/>
    <property type="match status" value="1"/>
</dbReference>
<feature type="transmembrane region" description="Helical" evidence="8">
    <location>
        <begin position="325"/>
        <end position="344"/>
    </location>
</feature>
<keyword evidence="6 8" id="KW-1133">Transmembrane helix</keyword>
<dbReference type="GO" id="GO:0033214">
    <property type="term" value="P:siderophore-iron import into cell"/>
    <property type="evidence" value="ECO:0007669"/>
    <property type="project" value="TreeGrafter"/>
</dbReference>
<keyword evidence="7 8" id="KW-0472">Membrane</keyword>
<sequence length="352" mass="36196">MPAAEVGAPVTAVLRSPQGRVSVRFRQRTLFVALAVLAAILVLGVIALTTGDYPLSVGDVLATFAGQGPPGADFIITGLRLPRVLTALFVGMALGVSGGILQSVSGNALGSPDVVGFTQGSAVGAFFVILVLDGSMFGVSVGALVGGIGTAVLLYLLSYRGGVQGLRLILMGIGIGAMLIALNSYLITRASLLDALTAQAWRIGGLNDREWPHVAVSGIAVAVLVPIALYQSRRLALLELGDDKAQALGVRTERTRLILLAVSVGLSSFATAVAGPISFLALASPQIARRLTGASAPPLVTSALTGAFLLLASDFLVQRVFSSQLPVGVVTGAVGGLYLAYLLAREWRRKVS</sequence>
<feature type="transmembrane region" description="Helical" evidence="8">
    <location>
        <begin position="138"/>
        <end position="156"/>
    </location>
</feature>
<dbReference type="OrthoDB" id="4455417at2"/>
<reference evidence="9" key="1">
    <citation type="submission" date="2019-09" db="EMBL/GenBank/DDBJ databases">
        <authorList>
            <person name="Teo W.F.A."/>
            <person name="Duangmal K."/>
        </authorList>
    </citation>
    <scope>NUCLEOTIDE SEQUENCE [LARGE SCALE GENOMIC DNA]</scope>
    <source>
        <strain evidence="9">K81G1</strain>
    </source>
</reference>
<feature type="transmembrane region" description="Helical" evidence="8">
    <location>
        <begin position="30"/>
        <end position="49"/>
    </location>
</feature>
<name>A0A5N0VBL0_9PSEU</name>
<dbReference type="EMBL" id="VMNW02000011">
    <property type="protein sequence ID" value="KAA9162958.1"/>
    <property type="molecule type" value="Genomic_DNA"/>
</dbReference>
<comment type="subcellular location">
    <subcellularLocation>
        <location evidence="1">Cell membrane</location>
        <topology evidence="1">Multi-pass membrane protein</topology>
    </subcellularLocation>
</comment>
<evidence type="ECO:0000256" key="3">
    <source>
        <dbReference type="ARBA" id="ARBA00022448"/>
    </source>
</evidence>
<dbReference type="CDD" id="cd06550">
    <property type="entry name" value="TM_ABC_iron-siderophores_like"/>
    <property type="match status" value="1"/>
</dbReference>
<gene>
    <name evidence="9" type="ORF">FPZ12_010620</name>
</gene>
<dbReference type="SUPFAM" id="SSF81345">
    <property type="entry name" value="ABC transporter involved in vitamin B12 uptake, BtuC"/>
    <property type="match status" value="1"/>
</dbReference>
<evidence type="ECO:0000256" key="7">
    <source>
        <dbReference type="ARBA" id="ARBA00023136"/>
    </source>
</evidence>
<feature type="transmembrane region" description="Helical" evidence="8">
    <location>
        <begin position="84"/>
        <end position="102"/>
    </location>
</feature>
<evidence type="ECO:0000256" key="1">
    <source>
        <dbReference type="ARBA" id="ARBA00004651"/>
    </source>
</evidence>
<comment type="similarity">
    <text evidence="2">Belongs to the binding-protein-dependent transport system permease family. FecCD subfamily.</text>
</comment>
<dbReference type="GO" id="GO:0005886">
    <property type="term" value="C:plasma membrane"/>
    <property type="evidence" value="ECO:0007669"/>
    <property type="project" value="UniProtKB-SubCell"/>
</dbReference>
<feature type="transmembrane region" description="Helical" evidence="8">
    <location>
        <begin position="211"/>
        <end position="230"/>
    </location>
</feature>
<dbReference type="Proteomes" id="UP000319769">
    <property type="component" value="Unassembled WGS sequence"/>
</dbReference>
<dbReference type="AlphaFoldDB" id="A0A5N0VBL0"/>
<evidence type="ECO:0000256" key="8">
    <source>
        <dbReference type="SAM" id="Phobius"/>
    </source>
</evidence>
<evidence type="ECO:0000313" key="10">
    <source>
        <dbReference type="Proteomes" id="UP000319769"/>
    </source>
</evidence>
<protein>
    <submittedName>
        <fullName evidence="9">Iron chelate uptake ABC transporter family permease subunit</fullName>
    </submittedName>
</protein>
<dbReference type="GO" id="GO:0022857">
    <property type="term" value="F:transmembrane transporter activity"/>
    <property type="evidence" value="ECO:0007669"/>
    <property type="project" value="InterPro"/>
</dbReference>
<dbReference type="InterPro" id="IPR000522">
    <property type="entry name" value="ABC_transptr_permease_BtuC"/>
</dbReference>
<accession>A0A5N0VBL0</accession>
<keyword evidence="10" id="KW-1185">Reference proteome</keyword>
<comment type="caution">
    <text evidence="9">The sequence shown here is derived from an EMBL/GenBank/DDBJ whole genome shotgun (WGS) entry which is preliminary data.</text>
</comment>
<dbReference type="PANTHER" id="PTHR30472">
    <property type="entry name" value="FERRIC ENTEROBACTIN TRANSPORT SYSTEM PERMEASE PROTEIN"/>
    <property type="match status" value="1"/>
</dbReference>
<keyword evidence="3" id="KW-0813">Transport</keyword>
<keyword evidence="4" id="KW-1003">Cell membrane</keyword>
<dbReference type="PANTHER" id="PTHR30472:SF24">
    <property type="entry name" value="FERRIC ENTEROBACTIN TRANSPORT SYSTEM PERMEASE PROTEIN FEPG"/>
    <property type="match status" value="1"/>
</dbReference>
<dbReference type="InterPro" id="IPR037294">
    <property type="entry name" value="ABC_BtuC-like"/>
</dbReference>
<dbReference type="Pfam" id="PF01032">
    <property type="entry name" value="FecCD"/>
    <property type="match status" value="1"/>
</dbReference>
<organism evidence="9 10">
    <name type="scientific">Amycolatopsis acidicola</name>
    <dbReference type="NCBI Taxonomy" id="2596893"/>
    <lineage>
        <taxon>Bacteria</taxon>
        <taxon>Bacillati</taxon>
        <taxon>Actinomycetota</taxon>
        <taxon>Actinomycetes</taxon>
        <taxon>Pseudonocardiales</taxon>
        <taxon>Pseudonocardiaceae</taxon>
        <taxon>Amycolatopsis</taxon>
    </lineage>
</organism>
<keyword evidence="5 8" id="KW-0812">Transmembrane</keyword>
<evidence type="ECO:0000256" key="2">
    <source>
        <dbReference type="ARBA" id="ARBA00007935"/>
    </source>
</evidence>
<evidence type="ECO:0000256" key="5">
    <source>
        <dbReference type="ARBA" id="ARBA00022692"/>
    </source>
</evidence>
<evidence type="ECO:0000313" key="9">
    <source>
        <dbReference type="EMBL" id="KAA9162958.1"/>
    </source>
</evidence>
<evidence type="ECO:0000256" key="6">
    <source>
        <dbReference type="ARBA" id="ARBA00022989"/>
    </source>
</evidence>
<feature type="transmembrane region" description="Helical" evidence="8">
    <location>
        <begin position="257"/>
        <end position="283"/>
    </location>
</feature>
<feature type="transmembrane region" description="Helical" evidence="8">
    <location>
        <begin position="114"/>
        <end position="132"/>
    </location>
</feature>
<feature type="transmembrane region" description="Helical" evidence="8">
    <location>
        <begin position="168"/>
        <end position="187"/>
    </location>
</feature>
<proteinExistence type="inferred from homology"/>
<evidence type="ECO:0000256" key="4">
    <source>
        <dbReference type="ARBA" id="ARBA00022475"/>
    </source>
</evidence>